<evidence type="ECO:0000313" key="2">
    <source>
        <dbReference type="Proteomes" id="UP000033607"/>
    </source>
</evidence>
<dbReference type="RefSeq" id="WP_046281690.1">
    <property type="nucleotide sequence ID" value="NZ_LATL02000063.1"/>
</dbReference>
<comment type="caution">
    <text evidence="1">The sequence shown here is derived from an EMBL/GenBank/DDBJ whole genome shotgun (WGS) entry which is preliminary data.</text>
</comment>
<dbReference type="Pfam" id="PF08852">
    <property type="entry name" value="DUF1822"/>
    <property type="match status" value="1"/>
</dbReference>
<organism evidence="1 2">
    <name type="scientific">Limnoraphis robusta CS-951</name>
    <dbReference type="NCBI Taxonomy" id="1637645"/>
    <lineage>
        <taxon>Bacteria</taxon>
        <taxon>Bacillati</taxon>
        <taxon>Cyanobacteriota</taxon>
        <taxon>Cyanophyceae</taxon>
        <taxon>Oscillatoriophycideae</taxon>
        <taxon>Oscillatoriales</taxon>
        <taxon>Sirenicapillariaceae</taxon>
        <taxon>Limnoraphis</taxon>
    </lineage>
</organism>
<dbReference type="Proteomes" id="UP000033607">
    <property type="component" value="Unassembled WGS sequence"/>
</dbReference>
<dbReference type="InterPro" id="IPR014951">
    <property type="entry name" value="DUF1822"/>
</dbReference>
<name>A0A0F5Y8H3_9CYAN</name>
<dbReference type="EMBL" id="LATL02000063">
    <property type="protein sequence ID" value="KKD35159.1"/>
    <property type="molecule type" value="Genomic_DNA"/>
</dbReference>
<proteinExistence type="predicted"/>
<sequence length="349" mass="40473">MFGQQNVTEDLRLTLPEVINLEFEDFEQATTLSHLVTTEEKQWQTYLNALALLGLERWFTERLSSKTVRQNLDSSMEEIADFQLGEFKIGIISVEQVLDEIVSFPRDIFMQPELLADFYVVAEVMEEQEEMIFRGSISQQKLLNIIRDRHSFCPSAQDYFISLDQFDIEPNHLLFYCHFLQPELRIEPPVVVPPIVSPLVNIQNNCAKIYQWFQGVFESTWQPLEALVSPELSLAFNTRCVSEEIQRGKLINLGMKLNNRRFIMLVTVTPEPDEKRRVLVQLHPTGNDQYLPPSVQLTLKSKTGKIYQDVTSRSLDNYIQLNPFKGKSGKQFIIEVSWNDTGITEEFEL</sequence>
<dbReference type="AlphaFoldDB" id="A0A0F5Y8H3"/>
<evidence type="ECO:0000313" key="1">
    <source>
        <dbReference type="EMBL" id="KKD35159.1"/>
    </source>
</evidence>
<gene>
    <name evidence="1" type="ORF">WN50_26905</name>
</gene>
<reference evidence="1 2" key="1">
    <citation type="submission" date="2015-06" db="EMBL/GenBank/DDBJ databases">
        <title>Draft genome assembly of filamentous brackish cyanobacterium Limnoraphis robusta strain CS-951.</title>
        <authorList>
            <person name="Willis A."/>
            <person name="Parks M."/>
            <person name="Burford M.A."/>
        </authorList>
    </citation>
    <scope>NUCLEOTIDE SEQUENCE [LARGE SCALE GENOMIC DNA]</scope>
    <source>
        <strain evidence="1 2">CS-951</strain>
    </source>
</reference>
<dbReference type="OrthoDB" id="440486at2"/>
<accession>A0A0F5Y8H3</accession>
<protein>
    <recommendedName>
        <fullName evidence="3">DUF1822 domain-containing protein</fullName>
    </recommendedName>
</protein>
<evidence type="ECO:0008006" key="3">
    <source>
        <dbReference type="Google" id="ProtNLM"/>
    </source>
</evidence>